<comment type="similarity">
    <text evidence="8">Belongs to the TsuA/YedE (TC 9.B.102) family.</text>
</comment>
<organism evidence="10">
    <name type="scientific">Brucella pinnipedialis M292/94/1</name>
    <dbReference type="NCBI Taxonomy" id="520462"/>
    <lineage>
        <taxon>Bacteria</taxon>
        <taxon>Pseudomonadati</taxon>
        <taxon>Pseudomonadota</taxon>
        <taxon>Alphaproteobacteria</taxon>
        <taxon>Hyphomicrobiales</taxon>
        <taxon>Brucellaceae</taxon>
        <taxon>Brucella/Ochrobactrum group</taxon>
        <taxon>Brucella</taxon>
    </lineage>
</organism>
<keyword evidence="4" id="KW-0997">Cell inner membrane</keyword>
<evidence type="ECO:0000256" key="9">
    <source>
        <dbReference type="SAM" id="Phobius"/>
    </source>
</evidence>
<dbReference type="GeneID" id="93015352"/>
<keyword evidence="6 9" id="KW-1133">Transmembrane helix</keyword>
<feature type="transmembrane region" description="Helical" evidence="9">
    <location>
        <begin position="6"/>
        <end position="27"/>
    </location>
</feature>
<dbReference type="HOGENOM" id="CLU_122700_1_0_5"/>
<proteinExistence type="inferred from homology"/>
<dbReference type="InterPro" id="IPR007272">
    <property type="entry name" value="Sulf_transp_TsuA/YedE"/>
</dbReference>
<evidence type="ECO:0000256" key="4">
    <source>
        <dbReference type="ARBA" id="ARBA00022519"/>
    </source>
</evidence>
<evidence type="ECO:0000256" key="3">
    <source>
        <dbReference type="ARBA" id="ARBA00022475"/>
    </source>
</evidence>
<evidence type="ECO:0000256" key="8">
    <source>
        <dbReference type="ARBA" id="ARBA00035655"/>
    </source>
</evidence>
<keyword evidence="7 9" id="KW-0472">Membrane</keyword>
<dbReference type="GO" id="GO:0005886">
    <property type="term" value="C:plasma membrane"/>
    <property type="evidence" value="ECO:0007669"/>
    <property type="project" value="UniProtKB-SubCell"/>
</dbReference>
<feature type="transmembrane region" description="Helical" evidence="9">
    <location>
        <begin position="48"/>
        <end position="69"/>
    </location>
</feature>
<dbReference type="Proteomes" id="UP000004659">
    <property type="component" value="Unassembled WGS sequence"/>
</dbReference>
<dbReference type="EMBL" id="EQ999534">
    <property type="protein sequence ID" value="EEZ29165.1"/>
    <property type="molecule type" value="Genomic_DNA"/>
</dbReference>
<keyword evidence="5 9" id="KW-0812">Transmembrane</keyword>
<reference evidence="10" key="1">
    <citation type="submission" date="2009-01" db="EMBL/GenBank/DDBJ databases">
        <title>The Genome Sequence of Brucella pinnipedialis M292/94/1.</title>
        <authorList>
            <consortium name="The Broad Institute Genome Sequencing Platform"/>
            <person name="Ward D."/>
            <person name="Young S.K."/>
            <person name="Kodira C.D."/>
            <person name="Zeng Q."/>
            <person name="Koehrsen M."/>
            <person name="Alvarado L."/>
            <person name="Berlin A."/>
            <person name="Borenstein D."/>
            <person name="Chen Z."/>
            <person name="Engels R."/>
            <person name="Freedman E."/>
            <person name="Gellesch M."/>
            <person name="Goldberg J."/>
            <person name="Griggs A."/>
            <person name="Gujja S."/>
            <person name="Heiman D."/>
            <person name="Hepburn T."/>
            <person name="Howarth C."/>
            <person name="Jen D."/>
            <person name="Larson L."/>
            <person name="Lewis B."/>
            <person name="Mehta T."/>
            <person name="Park D."/>
            <person name="Pearson M."/>
            <person name="Roberts A."/>
            <person name="Saif S."/>
            <person name="Shea T."/>
            <person name="Shenoy N."/>
            <person name="Sisk P."/>
            <person name="Stolte C."/>
            <person name="Sykes S."/>
            <person name="Walk T."/>
            <person name="White J."/>
            <person name="Yandava C."/>
            <person name="Whatmore A.M."/>
            <person name="Perrett L.L."/>
            <person name="O'Callaghan D."/>
            <person name="Nusbaum C."/>
            <person name="Galagan J."/>
            <person name="Birren B."/>
        </authorList>
    </citation>
    <scope>NUCLEOTIDE SEQUENCE [LARGE SCALE GENOMIC DNA]</scope>
    <source>
        <strain evidence="10">M292/94/1</strain>
    </source>
</reference>
<dbReference type="AlphaFoldDB" id="A0A0E1WWG9"/>
<keyword evidence="2" id="KW-0813">Transport</keyword>
<keyword evidence="3" id="KW-1003">Cell membrane</keyword>
<dbReference type="Pfam" id="PF04143">
    <property type="entry name" value="Sulf_transp"/>
    <property type="match status" value="1"/>
</dbReference>
<evidence type="ECO:0000256" key="6">
    <source>
        <dbReference type="ARBA" id="ARBA00022989"/>
    </source>
</evidence>
<evidence type="ECO:0000256" key="5">
    <source>
        <dbReference type="ARBA" id="ARBA00022692"/>
    </source>
</evidence>
<evidence type="ECO:0000313" key="10">
    <source>
        <dbReference type="EMBL" id="EEZ29165.1"/>
    </source>
</evidence>
<feature type="transmembrane region" description="Helical" evidence="9">
    <location>
        <begin position="115"/>
        <end position="135"/>
    </location>
</feature>
<gene>
    <name evidence="10" type="ORF">BALG_02518</name>
</gene>
<feature type="transmembrane region" description="Helical" evidence="9">
    <location>
        <begin position="75"/>
        <end position="94"/>
    </location>
</feature>
<dbReference type="RefSeq" id="WP_002967313.1">
    <property type="nucleotide sequence ID" value="NZ_EQ999534.1"/>
</dbReference>
<accession>A0A0E1WWG9</accession>
<name>A0A0E1WWG9_9HYPH</name>
<dbReference type="PANTHER" id="PTHR30574">
    <property type="entry name" value="INNER MEMBRANE PROTEIN YEDE"/>
    <property type="match status" value="1"/>
</dbReference>
<evidence type="ECO:0000256" key="7">
    <source>
        <dbReference type="ARBA" id="ARBA00023136"/>
    </source>
</evidence>
<protein>
    <submittedName>
        <fullName evidence="10">YeeE/YedE</fullName>
    </submittedName>
</protein>
<dbReference type="PANTHER" id="PTHR30574:SF1">
    <property type="entry name" value="SULPHUR TRANSPORT DOMAIN-CONTAINING PROTEIN"/>
    <property type="match status" value="1"/>
</dbReference>
<evidence type="ECO:0000256" key="2">
    <source>
        <dbReference type="ARBA" id="ARBA00022448"/>
    </source>
</evidence>
<sequence>MMALYMQALLGGMLIGLSAVLLLLLNGRVAGISGIVGRLLDGKQISGNLLFIIGLLMGPVVYAWIFGAFPATDIAASWPVILIAGLLVGVGTRMGSGCTSGHGIVGLARFSRRSLVATIVFLIAGVIAASLAGAFL</sequence>
<evidence type="ECO:0000256" key="1">
    <source>
        <dbReference type="ARBA" id="ARBA00004429"/>
    </source>
</evidence>
<comment type="subcellular location">
    <subcellularLocation>
        <location evidence="1">Cell inner membrane</location>
        <topology evidence="1">Multi-pass membrane protein</topology>
    </subcellularLocation>
</comment>